<comment type="caution">
    <text evidence="5">The sequence shown here is derived from an EMBL/GenBank/DDBJ whole genome shotgun (WGS) entry which is preliminary data.</text>
</comment>
<evidence type="ECO:0000256" key="3">
    <source>
        <dbReference type="ARBA" id="ARBA00022737"/>
    </source>
</evidence>
<evidence type="ECO:0000256" key="2">
    <source>
        <dbReference type="ARBA" id="ARBA00022614"/>
    </source>
</evidence>
<dbReference type="Proteomes" id="UP001224775">
    <property type="component" value="Unassembled WGS sequence"/>
</dbReference>
<dbReference type="PANTHER" id="PTHR24113:SF12">
    <property type="entry name" value="RAN GTPASE-ACTIVATING PROTEIN 1"/>
    <property type="match status" value="1"/>
</dbReference>
<keyword evidence="2" id="KW-0433">Leucine-rich repeat</keyword>
<dbReference type="PANTHER" id="PTHR24113">
    <property type="entry name" value="RAN GTPASE-ACTIVATING PROTEIN 1"/>
    <property type="match status" value="1"/>
</dbReference>
<name>A0AAD8YJ62_9STRA</name>
<dbReference type="InterPro" id="IPR032675">
    <property type="entry name" value="LRR_dom_sf"/>
</dbReference>
<gene>
    <name evidence="5" type="ORF">QTG54_002768</name>
</gene>
<dbReference type="GO" id="GO:0048471">
    <property type="term" value="C:perinuclear region of cytoplasm"/>
    <property type="evidence" value="ECO:0007669"/>
    <property type="project" value="TreeGrafter"/>
</dbReference>
<keyword evidence="1" id="KW-0343">GTPase activation</keyword>
<dbReference type="GO" id="GO:0005096">
    <property type="term" value="F:GTPase activator activity"/>
    <property type="evidence" value="ECO:0007669"/>
    <property type="project" value="UniProtKB-KW"/>
</dbReference>
<dbReference type="SUPFAM" id="SSF52047">
    <property type="entry name" value="RNI-like"/>
    <property type="match status" value="1"/>
</dbReference>
<dbReference type="SMART" id="SM00368">
    <property type="entry name" value="LRR_RI"/>
    <property type="match status" value="3"/>
</dbReference>
<dbReference type="Pfam" id="PF13516">
    <property type="entry name" value="LRR_6"/>
    <property type="match status" value="2"/>
</dbReference>
<dbReference type="GO" id="GO:0005634">
    <property type="term" value="C:nucleus"/>
    <property type="evidence" value="ECO:0007669"/>
    <property type="project" value="TreeGrafter"/>
</dbReference>
<dbReference type="GO" id="GO:0031267">
    <property type="term" value="F:small GTPase binding"/>
    <property type="evidence" value="ECO:0007669"/>
    <property type="project" value="TreeGrafter"/>
</dbReference>
<protein>
    <submittedName>
        <fullName evidence="5">Leucine-rich repeat protein</fullName>
    </submittedName>
</protein>
<reference evidence="5" key="1">
    <citation type="submission" date="2023-06" db="EMBL/GenBank/DDBJ databases">
        <title>Survivors Of The Sea: Transcriptome response of Skeletonema marinoi to long-term dormancy.</title>
        <authorList>
            <person name="Pinder M.I.M."/>
            <person name="Kourtchenko O."/>
            <person name="Robertson E.K."/>
            <person name="Larsson T."/>
            <person name="Maumus F."/>
            <person name="Osuna-Cruz C.M."/>
            <person name="Vancaester E."/>
            <person name="Stenow R."/>
            <person name="Vandepoele K."/>
            <person name="Ploug H."/>
            <person name="Bruchert V."/>
            <person name="Godhe A."/>
            <person name="Topel M."/>
        </authorList>
    </citation>
    <scope>NUCLEOTIDE SEQUENCE</scope>
    <source>
        <strain evidence="5">R05AC</strain>
    </source>
</reference>
<dbReference type="InterPro" id="IPR001611">
    <property type="entry name" value="Leu-rich_rpt"/>
</dbReference>
<dbReference type="EMBL" id="JATAAI010000004">
    <property type="protein sequence ID" value="KAK1746161.1"/>
    <property type="molecule type" value="Genomic_DNA"/>
</dbReference>
<proteinExistence type="predicted"/>
<evidence type="ECO:0000256" key="1">
    <source>
        <dbReference type="ARBA" id="ARBA00022468"/>
    </source>
</evidence>
<keyword evidence="6" id="KW-1185">Reference proteome</keyword>
<dbReference type="InterPro" id="IPR027038">
    <property type="entry name" value="RanGap"/>
</dbReference>
<dbReference type="GO" id="GO:0005829">
    <property type="term" value="C:cytosol"/>
    <property type="evidence" value="ECO:0007669"/>
    <property type="project" value="TreeGrafter"/>
</dbReference>
<keyword evidence="3" id="KW-0677">Repeat</keyword>
<dbReference type="AlphaFoldDB" id="A0AAD8YJ62"/>
<sequence length="265" mass="30419">MDSFEIDDTSVPNKLVILDLNGNKINADGCRQIAKLLRRENATLKELHLGHNQIDDEGISILANALQTNTSLKKMNVYNNEQITMEGMKLLLKLVNDISSIKATLQSNHTLHSMSFPESFESALMFETEIVREIKQIFRMNEYPWNNPNRTGKRKVILTQLDSKKRAKMCGLQGLGDDTKSPYTELGPLLLPEALEIVGKRHGLSEFYESFRVRVADLWTTVNRKKVVQQRRDEISKQTEALAKEKKELDTELELIEQDEMDNMR</sequence>
<organism evidence="5 6">
    <name type="scientific">Skeletonema marinoi</name>
    <dbReference type="NCBI Taxonomy" id="267567"/>
    <lineage>
        <taxon>Eukaryota</taxon>
        <taxon>Sar</taxon>
        <taxon>Stramenopiles</taxon>
        <taxon>Ochrophyta</taxon>
        <taxon>Bacillariophyta</taxon>
        <taxon>Coscinodiscophyceae</taxon>
        <taxon>Thalassiosirophycidae</taxon>
        <taxon>Thalassiosirales</taxon>
        <taxon>Skeletonemataceae</taxon>
        <taxon>Skeletonema</taxon>
        <taxon>Skeletonema marinoi-dohrnii complex</taxon>
    </lineage>
</organism>
<feature type="coiled-coil region" evidence="4">
    <location>
        <begin position="228"/>
        <end position="259"/>
    </location>
</feature>
<dbReference type="Gene3D" id="3.80.10.10">
    <property type="entry name" value="Ribonuclease Inhibitor"/>
    <property type="match status" value="1"/>
</dbReference>
<evidence type="ECO:0000313" key="6">
    <source>
        <dbReference type="Proteomes" id="UP001224775"/>
    </source>
</evidence>
<keyword evidence="4" id="KW-0175">Coiled coil</keyword>
<dbReference type="GO" id="GO:0006913">
    <property type="term" value="P:nucleocytoplasmic transport"/>
    <property type="evidence" value="ECO:0007669"/>
    <property type="project" value="TreeGrafter"/>
</dbReference>
<evidence type="ECO:0000313" key="5">
    <source>
        <dbReference type="EMBL" id="KAK1746161.1"/>
    </source>
</evidence>
<evidence type="ECO:0000256" key="4">
    <source>
        <dbReference type="SAM" id="Coils"/>
    </source>
</evidence>
<accession>A0AAD8YJ62</accession>